<dbReference type="Proteomes" id="UP001152172">
    <property type="component" value="Unassembled WGS sequence"/>
</dbReference>
<dbReference type="EMBL" id="JAMKBI010000001">
    <property type="protein sequence ID" value="MCZ8532171.1"/>
    <property type="molecule type" value="Genomic_DNA"/>
</dbReference>
<dbReference type="SMART" id="SM00267">
    <property type="entry name" value="GGDEF"/>
    <property type="match status" value="1"/>
</dbReference>
<dbReference type="InterPro" id="IPR001633">
    <property type="entry name" value="EAL_dom"/>
</dbReference>
<dbReference type="SMART" id="SM00052">
    <property type="entry name" value="EAL"/>
    <property type="match status" value="1"/>
</dbReference>
<dbReference type="InterPro" id="IPR029787">
    <property type="entry name" value="Nucleotide_cyclase"/>
</dbReference>
<dbReference type="Gene3D" id="3.20.20.450">
    <property type="entry name" value="EAL domain"/>
    <property type="match status" value="1"/>
</dbReference>
<dbReference type="AlphaFoldDB" id="A0A9X3R8U6"/>
<dbReference type="GO" id="GO:0071111">
    <property type="term" value="F:cyclic-guanylate-specific phosphodiesterase activity"/>
    <property type="evidence" value="ECO:0007669"/>
    <property type="project" value="InterPro"/>
</dbReference>
<dbReference type="Gene3D" id="3.30.70.270">
    <property type="match status" value="1"/>
</dbReference>
<sequence>MDTYNTFTQTLLNTSEDLILVLDETGKILNKNNAWNKIKHVNEYTLLITENFNFIDLLESTHNYEQLDSIQQVLRGEIDEFRKEFSSLIEITHYNYLFHTYKLNLSSNRIGAIIIYSLSKKHLVVNSETTSILESMTDAFFSVDKHWNVTYINEYGKTLLSKVHTSFDYCNSESPSLMETEFYPFLQQVMLEKKTRQQEIYIPSIPTWFEVKAYPMAEGGLSVFFHHIAERKNIEKDLRSLAYYDFLTNLPNRRMTYDILKHKIKKNQSFSFFYIDLDGFKLINDMYGHARGDALLVEIAKFFNQSMEIDKVVARVGGDEFVIFTDEVNKEKLSVIANKLIQDFQQTSESKSVPSIPLSLSIGISRYPMDAPDTDLLFRYANIAMYDSKKRNVNNFSFFEHSMIEELERKVNIENELHGDLRETSLHFVVQPQFNSITNEVIGIEVLTRWIHPKYGYITPPEFIEIADNSGRIEELTKYLISEVFAKVSSWIQDYGFDKSVAINITPKLLGNRQFFNDLIHFIQYYRVPPQMVDIEITENANLETDQNILENIAFCRKHGIRLSLDDFGTGYSKLADLVDFQIDKLKIDKYFVDKIGKETNAELILHTFMNLAKGLKCDVLAEGVESKEQVDYLNTLGLTYFQGYYFSKPISFDEFEENYLRSN</sequence>
<dbReference type="InterPro" id="IPR000160">
    <property type="entry name" value="GGDEF_dom"/>
</dbReference>
<accession>A0A9X3R8U6</accession>
<dbReference type="PROSITE" id="PS50887">
    <property type="entry name" value="GGDEF"/>
    <property type="match status" value="1"/>
</dbReference>
<dbReference type="InterPro" id="IPR050706">
    <property type="entry name" value="Cyclic-di-GMP_PDE-like"/>
</dbReference>
<dbReference type="InterPro" id="IPR043128">
    <property type="entry name" value="Rev_trsase/Diguanyl_cyclase"/>
</dbReference>
<organism evidence="3 4">
    <name type="scientific">Psychrobacillus psychrodurans</name>
    <dbReference type="NCBI Taxonomy" id="126157"/>
    <lineage>
        <taxon>Bacteria</taxon>
        <taxon>Bacillati</taxon>
        <taxon>Bacillota</taxon>
        <taxon>Bacilli</taxon>
        <taxon>Bacillales</taxon>
        <taxon>Bacillaceae</taxon>
        <taxon>Psychrobacillus</taxon>
    </lineage>
</organism>
<dbReference type="PANTHER" id="PTHR33121:SF70">
    <property type="entry name" value="SIGNALING PROTEIN YKOW"/>
    <property type="match status" value="1"/>
</dbReference>
<evidence type="ECO:0000259" key="1">
    <source>
        <dbReference type="PROSITE" id="PS50883"/>
    </source>
</evidence>
<dbReference type="InterPro" id="IPR035919">
    <property type="entry name" value="EAL_sf"/>
</dbReference>
<feature type="domain" description="GGDEF" evidence="2">
    <location>
        <begin position="268"/>
        <end position="401"/>
    </location>
</feature>
<dbReference type="PANTHER" id="PTHR33121">
    <property type="entry name" value="CYCLIC DI-GMP PHOSPHODIESTERASE PDEF"/>
    <property type="match status" value="1"/>
</dbReference>
<dbReference type="Pfam" id="PF00563">
    <property type="entry name" value="EAL"/>
    <property type="match status" value="1"/>
</dbReference>
<evidence type="ECO:0000259" key="2">
    <source>
        <dbReference type="PROSITE" id="PS50887"/>
    </source>
</evidence>
<dbReference type="Gene3D" id="3.30.450.20">
    <property type="entry name" value="PAS domain"/>
    <property type="match status" value="1"/>
</dbReference>
<comment type="caution">
    <text evidence="3">The sequence shown here is derived from an EMBL/GenBank/DDBJ whole genome shotgun (WGS) entry which is preliminary data.</text>
</comment>
<dbReference type="CDD" id="cd01948">
    <property type="entry name" value="EAL"/>
    <property type="match status" value="1"/>
</dbReference>
<dbReference type="PROSITE" id="PS50883">
    <property type="entry name" value="EAL"/>
    <property type="match status" value="1"/>
</dbReference>
<dbReference type="SUPFAM" id="SSF141868">
    <property type="entry name" value="EAL domain-like"/>
    <property type="match status" value="1"/>
</dbReference>
<evidence type="ECO:0000313" key="4">
    <source>
        <dbReference type="Proteomes" id="UP001152172"/>
    </source>
</evidence>
<dbReference type="Pfam" id="PF00990">
    <property type="entry name" value="GGDEF"/>
    <property type="match status" value="1"/>
</dbReference>
<proteinExistence type="predicted"/>
<keyword evidence="4" id="KW-1185">Reference proteome</keyword>
<reference evidence="3" key="1">
    <citation type="submission" date="2022-05" db="EMBL/GenBank/DDBJ databases">
        <authorList>
            <person name="Colautti A."/>
            <person name="Iacumin L."/>
        </authorList>
    </citation>
    <scope>NUCLEOTIDE SEQUENCE</scope>
    <source>
        <strain evidence="3">DSM 30747</strain>
    </source>
</reference>
<dbReference type="RefSeq" id="WP_269920799.1">
    <property type="nucleotide sequence ID" value="NZ_JAMKBI010000001.1"/>
</dbReference>
<name>A0A9X3R8U6_9BACI</name>
<protein>
    <submittedName>
        <fullName evidence="3">EAL domain-containing protein</fullName>
    </submittedName>
</protein>
<feature type="domain" description="EAL" evidence="1">
    <location>
        <begin position="410"/>
        <end position="664"/>
    </location>
</feature>
<dbReference type="SUPFAM" id="SSF55073">
    <property type="entry name" value="Nucleotide cyclase"/>
    <property type="match status" value="1"/>
</dbReference>
<evidence type="ECO:0000313" key="3">
    <source>
        <dbReference type="EMBL" id="MCZ8532171.1"/>
    </source>
</evidence>
<gene>
    <name evidence="3" type="ORF">M9R61_02260</name>
</gene>
<dbReference type="CDD" id="cd01949">
    <property type="entry name" value="GGDEF"/>
    <property type="match status" value="1"/>
</dbReference>
<dbReference type="NCBIfam" id="TIGR00254">
    <property type="entry name" value="GGDEF"/>
    <property type="match status" value="1"/>
</dbReference>